<accession>A0A5C1YSR1</accession>
<dbReference type="OrthoDB" id="7225381at2"/>
<reference evidence="1 2" key="1">
    <citation type="submission" date="2019-09" db="EMBL/GenBank/DDBJ databases">
        <title>Genome sequencing of strain KACC 21233.</title>
        <authorList>
            <person name="Heo J."/>
            <person name="Kim S.-J."/>
            <person name="Kim J.-S."/>
            <person name="Hong S.-B."/>
            <person name="Kwon S.-W."/>
        </authorList>
    </citation>
    <scope>NUCLEOTIDE SEQUENCE [LARGE SCALE GENOMIC DNA]</scope>
    <source>
        <strain evidence="1 2">KACC 21233</strain>
    </source>
</reference>
<dbReference type="RefSeq" id="WP_149279498.1">
    <property type="nucleotide sequence ID" value="NZ_CP043506.1"/>
</dbReference>
<organism evidence="1 2">
    <name type="scientific">Acetobacter vaccinii</name>
    <dbReference type="NCBI Taxonomy" id="2592655"/>
    <lineage>
        <taxon>Bacteria</taxon>
        <taxon>Pseudomonadati</taxon>
        <taxon>Pseudomonadota</taxon>
        <taxon>Alphaproteobacteria</taxon>
        <taxon>Acetobacterales</taxon>
        <taxon>Acetobacteraceae</taxon>
        <taxon>Acetobacter</taxon>
    </lineage>
</organism>
<protein>
    <submittedName>
        <fullName evidence="1">Uncharacterized protein</fullName>
    </submittedName>
</protein>
<keyword evidence="2" id="KW-1185">Reference proteome</keyword>
<evidence type="ECO:0000313" key="1">
    <source>
        <dbReference type="EMBL" id="QEO17822.1"/>
    </source>
</evidence>
<dbReference type="AlphaFoldDB" id="A0A5C1YSR1"/>
<name>A0A5C1YSR1_9PROT</name>
<gene>
    <name evidence="1" type="ORF">FLP30_08840</name>
</gene>
<dbReference type="EMBL" id="CP043506">
    <property type="protein sequence ID" value="QEO17822.1"/>
    <property type="molecule type" value="Genomic_DNA"/>
</dbReference>
<dbReference type="KEGG" id="acek:FLP30_08840"/>
<proteinExistence type="predicted"/>
<dbReference type="Proteomes" id="UP000324536">
    <property type="component" value="Chromosome"/>
</dbReference>
<evidence type="ECO:0000313" key="2">
    <source>
        <dbReference type="Proteomes" id="UP000324536"/>
    </source>
</evidence>
<sequence>MTTPTNWPNPERIKWADQAKEALSKMETDEGYFSYGSVVWDALPAAHREQLKQLLYQGPVYDGNVISKSARDDLLKLGLAVRCCFMGEDGFTAASYIAYSVAQQGKAEPFPVRKGSPA</sequence>